<sequence length="114" mass="13962">MTSILLTSDEEQLINQFILLPIVRQVLERDKQMIKECCLSFYDVYEEIFDQAIRAVSIDIRHTKQLIFEKKIRYKKNGILNYEIYVRGWQHHTHYHHIIAKQWVQKRLEKYLLN</sequence>
<dbReference type="EMBL" id="JBHUMR010000013">
    <property type="protein sequence ID" value="MFD2617709.1"/>
    <property type="molecule type" value="Genomic_DNA"/>
</dbReference>
<dbReference type="InterPro" id="IPR058600">
    <property type="entry name" value="YhjD-like"/>
</dbReference>
<dbReference type="RefSeq" id="WP_141190616.1">
    <property type="nucleotide sequence ID" value="NZ_JBHUMR010000013.1"/>
</dbReference>
<proteinExistence type="predicted"/>
<evidence type="ECO:0000313" key="2">
    <source>
        <dbReference type="Proteomes" id="UP001597458"/>
    </source>
</evidence>
<name>A0ABW5PS44_9BACI</name>
<accession>A0ABW5PS44</accession>
<comment type="caution">
    <text evidence="1">The sequence shown here is derived from an EMBL/GenBank/DDBJ whole genome shotgun (WGS) entry which is preliminary data.</text>
</comment>
<gene>
    <name evidence="1" type="ORF">ACFSTF_10370</name>
</gene>
<reference evidence="2" key="1">
    <citation type="journal article" date="2019" name="Int. J. Syst. Evol. Microbiol.">
        <title>The Global Catalogue of Microorganisms (GCM) 10K type strain sequencing project: providing services to taxonomists for standard genome sequencing and annotation.</title>
        <authorList>
            <consortium name="The Broad Institute Genomics Platform"/>
            <consortium name="The Broad Institute Genome Sequencing Center for Infectious Disease"/>
            <person name="Wu L."/>
            <person name="Ma J."/>
        </authorList>
    </citation>
    <scope>NUCLEOTIDE SEQUENCE [LARGE SCALE GENOMIC DNA]</scope>
    <source>
        <strain evidence="2">TISTR 2241</strain>
    </source>
</reference>
<keyword evidence="2" id="KW-1185">Reference proteome</keyword>
<dbReference type="Proteomes" id="UP001597458">
    <property type="component" value="Unassembled WGS sequence"/>
</dbReference>
<organism evidence="1 2">
    <name type="scientific">Terrilactibacillus laevilacticus</name>
    <dbReference type="NCBI Taxonomy" id="1380157"/>
    <lineage>
        <taxon>Bacteria</taxon>
        <taxon>Bacillati</taxon>
        <taxon>Bacillota</taxon>
        <taxon>Bacilli</taxon>
        <taxon>Bacillales</taxon>
        <taxon>Bacillaceae</taxon>
        <taxon>Terrilactibacillus</taxon>
    </lineage>
</organism>
<dbReference type="Pfam" id="PF26325">
    <property type="entry name" value="YhjD"/>
    <property type="match status" value="1"/>
</dbReference>
<protein>
    <submittedName>
        <fullName evidence="1">Uncharacterized protein</fullName>
    </submittedName>
</protein>
<evidence type="ECO:0000313" key="1">
    <source>
        <dbReference type="EMBL" id="MFD2617709.1"/>
    </source>
</evidence>